<name>A0A0E9X497_ANGAN</name>
<feature type="compositionally biased region" description="Polar residues" evidence="1">
    <location>
        <begin position="40"/>
        <end position="51"/>
    </location>
</feature>
<evidence type="ECO:0000256" key="1">
    <source>
        <dbReference type="SAM" id="MobiDB-lite"/>
    </source>
</evidence>
<reference evidence="2" key="1">
    <citation type="submission" date="2014-11" db="EMBL/GenBank/DDBJ databases">
        <authorList>
            <person name="Amaro Gonzalez C."/>
        </authorList>
    </citation>
    <scope>NUCLEOTIDE SEQUENCE</scope>
</reference>
<feature type="compositionally biased region" description="Basic and acidic residues" evidence="1">
    <location>
        <begin position="13"/>
        <end position="25"/>
    </location>
</feature>
<sequence length="89" mass="10244">MNGMNGVTQPGKQTDRETDGHTERNIRTYFHTEIKHPLSSFTYSGRQQTQMDKSKNKPNFGHLQPIKVLLPLLWCLVSFLNNNEKTNLA</sequence>
<protein>
    <submittedName>
        <fullName evidence="2">Uncharacterized protein</fullName>
    </submittedName>
</protein>
<dbReference type="EMBL" id="GBXM01011020">
    <property type="protein sequence ID" value="JAH97557.1"/>
    <property type="molecule type" value="Transcribed_RNA"/>
</dbReference>
<dbReference type="AlphaFoldDB" id="A0A0E9X497"/>
<feature type="region of interest" description="Disordered" evidence="1">
    <location>
        <begin position="40"/>
        <end position="60"/>
    </location>
</feature>
<reference evidence="2" key="2">
    <citation type="journal article" date="2015" name="Fish Shellfish Immunol.">
        <title>Early steps in the European eel (Anguilla anguilla)-Vibrio vulnificus interaction in the gills: Role of the RtxA13 toxin.</title>
        <authorList>
            <person name="Callol A."/>
            <person name="Pajuelo D."/>
            <person name="Ebbesson L."/>
            <person name="Teles M."/>
            <person name="MacKenzie S."/>
            <person name="Amaro C."/>
        </authorList>
    </citation>
    <scope>NUCLEOTIDE SEQUENCE</scope>
</reference>
<accession>A0A0E9X497</accession>
<organism evidence="2">
    <name type="scientific">Anguilla anguilla</name>
    <name type="common">European freshwater eel</name>
    <name type="synonym">Muraena anguilla</name>
    <dbReference type="NCBI Taxonomy" id="7936"/>
    <lineage>
        <taxon>Eukaryota</taxon>
        <taxon>Metazoa</taxon>
        <taxon>Chordata</taxon>
        <taxon>Craniata</taxon>
        <taxon>Vertebrata</taxon>
        <taxon>Euteleostomi</taxon>
        <taxon>Actinopterygii</taxon>
        <taxon>Neopterygii</taxon>
        <taxon>Teleostei</taxon>
        <taxon>Anguilliformes</taxon>
        <taxon>Anguillidae</taxon>
        <taxon>Anguilla</taxon>
    </lineage>
</organism>
<feature type="region of interest" description="Disordered" evidence="1">
    <location>
        <begin position="1"/>
        <end position="25"/>
    </location>
</feature>
<proteinExistence type="predicted"/>
<feature type="compositionally biased region" description="Polar residues" evidence="1">
    <location>
        <begin position="1"/>
        <end position="12"/>
    </location>
</feature>
<evidence type="ECO:0000313" key="2">
    <source>
        <dbReference type="EMBL" id="JAH97557.1"/>
    </source>
</evidence>